<reference evidence="1" key="2">
    <citation type="journal article" date="2021" name="PeerJ">
        <title>Extensive microbial diversity within the chicken gut microbiome revealed by metagenomics and culture.</title>
        <authorList>
            <person name="Gilroy R."/>
            <person name="Ravi A."/>
            <person name="Getino M."/>
            <person name="Pursley I."/>
            <person name="Horton D.L."/>
            <person name="Alikhan N.F."/>
            <person name="Baker D."/>
            <person name="Gharbi K."/>
            <person name="Hall N."/>
            <person name="Watson M."/>
            <person name="Adriaenssens E.M."/>
            <person name="Foster-Nyarko E."/>
            <person name="Jarju S."/>
            <person name="Secka A."/>
            <person name="Antonio M."/>
            <person name="Oren A."/>
            <person name="Chaudhuri R.R."/>
            <person name="La Ragione R."/>
            <person name="Hildebrand F."/>
            <person name="Pallen M.J."/>
        </authorList>
    </citation>
    <scope>NUCLEOTIDE SEQUENCE</scope>
    <source>
        <strain evidence="1">B1-13419</strain>
    </source>
</reference>
<gene>
    <name evidence="1" type="ORF">IAB91_00475</name>
</gene>
<comment type="caution">
    <text evidence="1">The sequence shown here is derived from an EMBL/GenBank/DDBJ whole genome shotgun (WGS) entry which is preliminary data.</text>
</comment>
<dbReference type="AlphaFoldDB" id="A0A9D9IJA7"/>
<dbReference type="EMBL" id="JADIMD010000006">
    <property type="protein sequence ID" value="MBO8473753.1"/>
    <property type="molecule type" value="Genomic_DNA"/>
</dbReference>
<name>A0A9D9IJA7_9BACT</name>
<proteinExistence type="predicted"/>
<protein>
    <recommendedName>
        <fullName evidence="3">Outer membrane protein beta-barrel domain-containing protein</fullName>
    </recommendedName>
</protein>
<evidence type="ECO:0000313" key="2">
    <source>
        <dbReference type="Proteomes" id="UP000823757"/>
    </source>
</evidence>
<evidence type="ECO:0000313" key="1">
    <source>
        <dbReference type="EMBL" id="MBO8473753.1"/>
    </source>
</evidence>
<accession>A0A9D9IJA7</accession>
<dbReference type="Proteomes" id="UP000823757">
    <property type="component" value="Unassembled WGS sequence"/>
</dbReference>
<reference evidence="1" key="1">
    <citation type="submission" date="2020-10" db="EMBL/GenBank/DDBJ databases">
        <authorList>
            <person name="Gilroy R."/>
        </authorList>
    </citation>
    <scope>NUCLEOTIDE SEQUENCE</scope>
    <source>
        <strain evidence="1">B1-13419</strain>
    </source>
</reference>
<sequence length="173" mass="18846">MLLTCSFTASGYQAVDPVPEKERTRGDFTANISLAFPVFSSGPETFGYEAVGLGYTFLNNNLEAGINFGGLVTKGTIYTHSKMKGMVMGTAYLSLLFGNQTGKLTICPTVEAGVGHGTIHQVSESTRAVFGVGTTLLYRPLKWFHTGIDLKYVFLSNSNNRWLMLGFKFGVDF</sequence>
<organism evidence="1 2">
    <name type="scientific">Candidatus Cryptobacteroides faecigallinarum</name>
    <dbReference type="NCBI Taxonomy" id="2840763"/>
    <lineage>
        <taxon>Bacteria</taxon>
        <taxon>Pseudomonadati</taxon>
        <taxon>Bacteroidota</taxon>
        <taxon>Bacteroidia</taxon>
        <taxon>Bacteroidales</taxon>
        <taxon>Candidatus Cryptobacteroides</taxon>
    </lineage>
</organism>
<evidence type="ECO:0008006" key="3">
    <source>
        <dbReference type="Google" id="ProtNLM"/>
    </source>
</evidence>